<dbReference type="InterPro" id="IPR036864">
    <property type="entry name" value="Zn2-C6_fun-type_DNA-bd_sf"/>
</dbReference>
<evidence type="ECO:0000313" key="7">
    <source>
        <dbReference type="Proteomes" id="UP000028524"/>
    </source>
</evidence>
<feature type="domain" description="Zn(2)-C6 fungal-type" evidence="5">
    <location>
        <begin position="55"/>
        <end position="85"/>
    </location>
</feature>
<evidence type="ECO:0000256" key="2">
    <source>
        <dbReference type="ARBA" id="ARBA00023015"/>
    </source>
</evidence>
<keyword evidence="3" id="KW-0804">Transcription</keyword>
<dbReference type="EMBL" id="KL659666">
    <property type="protein sequence ID" value="KFA68903.1"/>
    <property type="molecule type" value="Genomic_DNA"/>
</dbReference>
<dbReference type="SMART" id="SM00906">
    <property type="entry name" value="Fungal_trans"/>
    <property type="match status" value="1"/>
</dbReference>
<protein>
    <recommendedName>
        <fullName evidence="5">Zn(2)-C6 fungal-type domain-containing protein</fullName>
    </recommendedName>
</protein>
<dbReference type="InterPro" id="IPR051127">
    <property type="entry name" value="Fungal_SecMet_Regulators"/>
</dbReference>
<dbReference type="InterPro" id="IPR007219">
    <property type="entry name" value="XnlR_reg_dom"/>
</dbReference>
<dbReference type="GO" id="GO:0000978">
    <property type="term" value="F:RNA polymerase II cis-regulatory region sequence-specific DNA binding"/>
    <property type="evidence" value="ECO:0007669"/>
    <property type="project" value="TreeGrafter"/>
</dbReference>
<dbReference type="Gene3D" id="4.10.240.10">
    <property type="entry name" value="Zn(2)-C6 fungal-type DNA-binding domain"/>
    <property type="match status" value="1"/>
</dbReference>
<keyword evidence="2" id="KW-0805">Transcription regulation</keyword>
<dbReference type="OMA" id="CKIATRI"/>
<evidence type="ECO:0000313" key="6">
    <source>
        <dbReference type="EMBL" id="KFA68903.1"/>
    </source>
</evidence>
<dbReference type="STRING" id="1283841.A0A084QY68"/>
<dbReference type="GO" id="GO:0000435">
    <property type="term" value="P:positive regulation of transcription from RNA polymerase II promoter by galactose"/>
    <property type="evidence" value="ECO:0007669"/>
    <property type="project" value="TreeGrafter"/>
</dbReference>
<dbReference type="GO" id="GO:0005634">
    <property type="term" value="C:nucleus"/>
    <property type="evidence" value="ECO:0007669"/>
    <property type="project" value="TreeGrafter"/>
</dbReference>
<keyword evidence="1" id="KW-0479">Metal-binding</keyword>
<dbReference type="InterPro" id="IPR001138">
    <property type="entry name" value="Zn2Cys6_DnaBD"/>
</dbReference>
<dbReference type="PANTHER" id="PTHR47424">
    <property type="entry name" value="REGULATORY PROTEIN GAL4"/>
    <property type="match status" value="1"/>
</dbReference>
<accession>A0A084QY68</accession>
<evidence type="ECO:0000256" key="4">
    <source>
        <dbReference type="ARBA" id="ARBA00023242"/>
    </source>
</evidence>
<sequence>MADVDKAMFHTCKPAPIKLVACARLTATVQVEGMTCQQQSVESDSAVDKPKITHACTECKRRKTRCDGQQPCRQCLSGPAKRCVYEKRRPRIITSRRTVEGLSKSLEECHSILRRLYPGRRVSDLLPLTRHELLELLDHTPDEEASHVVTSPSDASQILELGSQSSIAGLEQIPSGDVEWDEERRDHDPIPAEADDVNALSLAVDKQASYLGASSIKAAFVVLLKTEPRLKDLLKLPSQLEGRKSMPVLGHSHTHKNHSPVGVSGKGQSLIDSYFKRVHILIPMLDEKSFRDEYLREQRTDSPWLALLNTVMALGSIAASKSTELSHVKYYNKAMDYLALDALGSSRIETVQALAIIGGLYLHYVNRPNMANAILGAAMRMACALGLHREFPSHSRSSIDLRAAEIRRRTWWSLFSLDTWATTTMGRPSLGRMGHAINVQPPELGMDQALDSLSCAGILPFIETIKFCKIATRIQDALAITPLLGHKDRQELDLQLQKWHKNLPWLLESTSPCAEPLYIARCVMRWRYQNLRVLLHRPVLLTMASLNREYSEEDKAAVEICQTAALRSIKDICEEWTRTQMLGWNGAWFLYQATMIPLVSMFHSPDSPHVKEWQSAIEQALESLDAMEDWSITASRSRDVVRRIYNLGLERSTMWSGDKAAVDFVFPQSEGQEITAMFDHDWNWDLDEMFWSESTYLPGFDVDPLNYGMVGSNDGLSVDAFSQSVFPAYSEYFGM</sequence>
<dbReference type="PROSITE" id="PS00463">
    <property type="entry name" value="ZN2_CY6_FUNGAL_1"/>
    <property type="match status" value="1"/>
</dbReference>
<organism evidence="6 7">
    <name type="scientific">Stachybotrys chlorohalonatus (strain IBT 40285)</name>
    <dbReference type="NCBI Taxonomy" id="1283841"/>
    <lineage>
        <taxon>Eukaryota</taxon>
        <taxon>Fungi</taxon>
        <taxon>Dikarya</taxon>
        <taxon>Ascomycota</taxon>
        <taxon>Pezizomycotina</taxon>
        <taxon>Sordariomycetes</taxon>
        <taxon>Hypocreomycetidae</taxon>
        <taxon>Hypocreales</taxon>
        <taxon>Stachybotryaceae</taxon>
        <taxon>Stachybotrys</taxon>
    </lineage>
</organism>
<dbReference type="PROSITE" id="PS50048">
    <property type="entry name" value="ZN2_CY6_FUNGAL_2"/>
    <property type="match status" value="1"/>
</dbReference>
<proteinExistence type="predicted"/>
<gene>
    <name evidence="6" type="ORF">S40285_08994</name>
</gene>
<dbReference type="GO" id="GO:0006351">
    <property type="term" value="P:DNA-templated transcription"/>
    <property type="evidence" value="ECO:0007669"/>
    <property type="project" value="InterPro"/>
</dbReference>
<dbReference type="SUPFAM" id="SSF57701">
    <property type="entry name" value="Zn2/Cys6 DNA-binding domain"/>
    <property type="match status" value="1"/>
</dbReference>
<dbReference type="AlphaFoldDB" id="A0A084QY68"/>
<dbReference type="GO" id="GO:0008270">
    <property type="term" value="F:zinc ion binding"/>
    <property type="evidence" value="ECO:0007669"/>
    <property type="project" value="InterPro"/>
</dbReference>
<keyword evidence="4" id="KW-0539">Nucleus</keyword>
<evidence type="ECO:0000259" key="5">
    <source>
        <dbReference type="PROSITE" id="PS50048"/>
    </source>
</evidence>
<dbReference type="FunCoup" id="A0A084QY68">
    <property type="interactions" value="724"/>
</dbReference>
<name>A0A084QY68_STAC4</name>
<dbReference type="Pfam" id="PF04082">
    <property type="entry name" value="Fungal_trans"/>
    <property type="match status" value="1"/>
</dbReference>
<dbReference type="CDD" id="cd00067">
    <property type="entry name" value="GAL4"/>
    <property type="match status" value="1"/>
</dbReference>
<dbReference type="CDD" id="cd12148">
    <property type="entry name" value="fungal_TF_MHR"/>
    <property type="match status" value="1"/>
</dbReference>
<dbReference type="GO" id="GO:0000981">
    <property type="term" value="F:DNA-binding transcription factor activity, RNA polymerase II-specific"/>
    <property type="evidence" value="ECO:0007669"/>
    <property type="project" value="InterPro"/>
</dbReference>
<dbReference type="OrthoDB" id="3362851at2759"/>
<dbReference type="PANTHER" id="PTHR47424:SF5">
    <property type="entry name" value="ZN(II)2CYS6 TRANSCRIPTION FACTOR (EUROFUNG)"/>
    <property type="match status" value="1"/>
</dbReference>
<reference evidence="6 7" key="1">
    <citation type="journal article" date="2014" name="BMC Genomics">
        <title>Comparative genome sequencing reveals chemotype-specific gene clusters in the toxigenic black mold Stachybotrys.</title>
        <authorList>
            <person name="Semeiks J."/>
            <person name="Borek D."/>
            <person name="Otwinowski Z."/>
            <person name="Grishin N.V."/>
        </authorList>
    </citation>
    <scope>NUCLEOTIDE SEQUENCE [LARGE SCALE GENOMIC DNA]</scope>
    <source>
        <strain evidence="6 7">IBT 40285</strain>
    </source>
</reference>
<evidence type="ECO:0000256" key="1">
    <source>
        <dbReference type="ARBA" id="ARBA00022723"/>
    </source>
</evidence>
<evidence type="ECO:0000256" key="3">
    <source>
        <dbReference type="ARBA" id="ARBA00023163"/>
    </source>
</evidence>
<dbReference type="Pfam" id="PF00172">
    <property type="entry name" value="Zn_clus"/>
    <property type="match status" value="1"/>
</dbReference>
<keyword evidence="7" id="KW-1185">Reference proteome</keyword>
<dbReference type="SMART" id="SM00066">
    <property type="entry name" value="GAL4"/>
    <property type="match status" value="1"/>
</dbReference>
<dbReference type="HOGENOM" id="CLU_008599_1_0_1"/>
<dbReference type="Proteomes" id="UP000028524">
    <property type="component" value="Unassembled WGS sequence"/>
</dbReference>
<dbReference type="InParanoid" id="A0A084QY68"/>